<evidence type="ECO:0000256" key="3">
    <source>
        <dbReference type="ARBA" id="ARBA00022859"/>
    </source>
</evidence>
<organism evidence="7 8">
    <name type="scientific">Cryptolaemus montrouzieri</name>
    <dbReference type="NCBI Taxonomy" id="559131"/>
    <lineage>
        <taxon>Eukaryota</taxon>
        <taxon>Metazoa</taxon>
        <taxon>Ecdysozoa</taxon>
        <taxon>Arthropoda</taxon>
        <taxon>Hexapoda</taxon>
        <taxon>Insecta</taxon>
        <taxon>Pterygota</taxon>
        <taxon>Neoptera</taxon>
        <taxon>Endopterygota</taxon>
        <taxon>Coleoptera</taxon>
        <taxon>Polyphaga</taxon>
        <taxon>Cucujiformia</taxon>
        <taxon>Coccinelloidea</taxon>
        <taxon>Coccinellidae</taxon>
        <taxon>Scymninae</taxon>
        <taxon>Scymnini</taxon>
        <taxon>Cryptolaemus</taxon>
    </lineage>
</organism>
<keyword evidence="3" id="KW-0391">Immunity</keyword>
<dbReference type="AlphaFoldDB" id="A0ABD2NBP1"/>
<evidence type="ECO:0000256" key="4">
    <source>
        <dbReference type="ARBA" id="ARBA00057187"/>
    </source>
</evidence>
<dbReference type="FunFam" id="3.40.80.10:FF:000001">
    <property type="entry name" value="Peptidoglycan recognition protein 1"/>
    <property type="match status" value="1"/>
</dbReference>
<keyword evidence="2" id="KW-0399">Innate immunity</keyword>
<protein>
    <submittedName>
        <fullName evidence="7">Uncharacterized protein</fullName>
    </submittedName>
</protein>
<dbReference type="Gene3D" id="3.40.80.10">
    <property type="entry name" value="Peptidoglycan recognition protein-like"/>
    <property type="match status" value="1"/>
</dbReference>
<dbReference type="EMBL" id="JABFTP020000083">
    <property type="protein sequence ID" value="KAL3276195.1"/>
    <property type="molecule type" value="Genomic_DNA"/>
</dbReference>
<dbReference type="SMART" id="SM00644">
    <property type="entry name" value="Ami_2"/>
    <property type="match status" value="1"/>
</dbReference>
<dbReference type="Pfam" id="PF01510">
    <property type="entry name" value="Amidase_2"/>
    <property type="match status" value="1"/>
</dbReference>
<dbReference type="SMART" id="SM00701">
    <property type="entry name" value="PGRP"/>
    <property type="match status" value="1"/>
</dbReference>
<dbReference type="CDD" id="cd06583">
    <property type="entry name" value="PGRP"/>
    <property type="match status" value="1"/>
</dbReference>
<evidence type="ECO:0000313" key="7">
    <source>
        <dbReference type="EMBL" id="KAL3276195.1"/>
    </source>
</evidence>
<dbReference type="Proteomes" id="UP001516400">
    <property type="component" value="Unassembled WGS sequence"/>
</dbReference>
<dbReference type="InterPro" id="IPR006619">
    <property type="entry name" value="PGRP_domain_met/bac"/>
</dbReference>
<dbReference type="InterPro" id="IPR015510">
    <property type="entry name" value="PGRP"/>
</dbReference>
<proteinExistence type="inferred from homology"/>
<dbReference type="GO" id="GO:0045087">
    <property type="term" value="P:innate immune response"/>
    <property type="evidence" value="ECO:0007669"/>
    <property type="project" value="UniProtKB-KW"/>
</dbReference>
<gene>
    <name evidence="7" type="ORF">HHI36_020913</name>
</gene>
<dbReference type="InterPro" id="IPR002502">
    <property type="entry name" value="Amidase_domain"/>
</dbReference>
<feature type="domain" description="N-acetylmuramoyl-L-alanine amidase" evidence="5">
    <location>
        <begin position="155"/>
        <end position="292"/>
    </location>
</feature>
<comment type="caution">
    <text evidence="7">The sequence shown here is derived from an EMBL/GenBank/DDBJ whole genome shotgun (WGS) entry which is preliminary data.</text>
</comment>
<comment type="function">
    <text evidence="4">Peptidoglycan-recognition protein probably involved in innate immunity by binding to peptidoglycans (PGN) of bacteria and activating the prophenoloxidase (proPO) cascade immune response. Binds to 1,3-beta-D-glucan and PGN.</text>
</comment>
<comment type="similarity">
    <text evidence="1">Belongs to the N-acetylmuramoyl-L-alanine amidase 2 family.</text>
</comment>
<evidence type="ECO:0000256" key="1">
    <source>
        <dbReference type="ARBA" id="ARBA00007553"/>
    </source>
</evidence>
<feature type="domain" description="Peptidoglycan recognition protein family" evidence="6">
    <location>
        <begin position="144"/>
        <end position="286"/>
    </location>
</feature>
<evidence type="ECO:0000313" key="8">
    <source>
        <dbReference type="Proteomes" id="UP001516400"/>
    </source>
</evidence>
<dbReference type="PANTHER" id="PTHR11022">
    <property type="entry name" value="PEPTIDOGLYCAN RECOGNITION PROTEIN"/>
    <property type="match status" value="1"/>
</dbReference>
<evidence type="ECO:0000256" key="2">
    <source>
        <dbReference type="ARBA" id="ARBA00022588"/>
    </source>
</evidence>
<keyword evidence="8" id="KW-1185">Reference proteome</keyword>
<evidence type="ECO:0000259" key="6">
    <source>
        <dbReference type="SMART" id="SM00701"/>
    </source>
</evidence>
<dbReference type="InterPro" id="IPR036505">
    <property type="entry name" value="Amidase/PGRP_sf"/>
</dbReference>
<evidence type="ECO:0000259" key="5">
    <source>
        <dbReference type="SMART" id="SM00644"/>
    </source>
</evidence>
<dbReference type="PANTHER" id="PTHR11022:SF41">
    <property type="entry name" value="PEPTIDOGLYCAN-RECOGNITION PROTEIN LC-RELATED"/>
    <property type="match status" value="1"/>
</dbReference>
<accession>A0ABD2NBP1</accession>
<sequence length="330" mass="36081">MAEENSATDEDPSVKCSKWLDKCSLNTECDTESCCSDLSSTTDFSISSGLTDNSAMDSGFKFLTSGATIGNIAIQKKGNETRNYHLANLIDPNNKIQIYKSKKVHIGDVNYFHGSVYVNTSKIVNPLTNSTRPNTTVTEAPVGFSIINRRTWLAQPPLEVQYMESPAKHVVISHSATEEASTHAENTLLVRLIQSFHMDSRKWSDIAYNFLIGADGSVYEGRGWNIIGAHSAIYNPISIGICFIGTFIVKKPTPIAIQNAQTLIEHGLSIGAIDKDYSLLGHCQCTGTSSPGEALFEEIKTWKNHDSSISLKNPSFALPSLKNLNVMSVP</sequence>
<dbReference type="SUPFAM" id="SSF55846">
    <property type="entry name" value="N-acetylmuramoyl-L-alanine amidase-like"/>
    <property type="match status" value="1"/>
</dbReference>
<reference evidence="7 8" key="1">
    <citation type="journal article" date="2021" name="BMC Biol.">
        <title>Horizontally acquired antibacterial genes associated with adaptive radiation of ladybird beetles.</title>
        <authorList>
            <person name="Li H.S."/>
            <person name="Tang X.F."/>
            <person name="Huang Y.H."/>
            <person name="Xu Z.Y."/>
            <person name="Chen M.L."/>
            <person name="Du X.Y."/>
            <person name="Qiu B.Y."/>
            <person name="Chen P.T."/>
            <person name="Zhang W."/>
            <person name="Slipinski A."/>
            <person name="Escalona H.E."/>
            <person name="Waterhouse R.M."/>
            <person name="Zwick A."/>
            <person name="Pang H."/>
        </authorList>
    </citation>
    <scope>NUCLEOTIDE SEQUENCE [LARGE SCALE GENOMIC DNA]</scope>
    <source>
        <strain evidence="7">SYSU2018</strain>
    </source>
</reference>
<name>A0ABD2NBP1_9CUCU</name>